<evidence type="ECO:0000256" key="2">
    <source>
        <dbReference type="SAM" id="Phobius"/>
    </source>
</evidence>
<keyword evidence="2" id="KW-0472">Membrane</keyword>
<evidence type="ECO:0000313" key="4">
    <source>
        <dbReference type="Proteomes" id="UP001291999"/>
    </source>
</evidence>
<evidence type="ECO:0000256" key="1">
    <source>
        <dbReference type="SAM" id="MobiDB-lite"/>
    </source>
</evidence>
<gene>
    <name evidence="3" type="ORF">SFC79_18245</name>
</gene>
<dbReference type="RefSeq" id="WP_322425434.1">
    <property type="nucleotide sequence ID" value="NZ_JAXQPW010000007.1"/>
</dbReference>
<keyword evidence="4" id="KW-1185">Reference proteome</keyword>
<reference evidence="3 4" key="1">
    <citation type="submission" date="2023-11" db="EMBL/GenBank/DDBJ databases">
        <title>Novel species in genus Nocardioides.</title>
        <authorList>
            <person name="Zhou H."/>
        </authorList>
    </citation>
    <scope>NUCLEOTIDE SEQUENCE [LARGE SCALE GENOMIC DNA]</scope>
    <source>
        <strain evidence="3 4">S-58</strain>
    </source>
</reference>
<dbReference type="EMBL" id="JAXQPW010000007">
    <property type="protein sequence ID" value="MDZ5663722.1"/>
    <property type="molecule type" value="Genomic_DNA"/>
</dbReference>
<proteinExistence type="predicted"/>
<accession>A0ABU5KFH7</accession>
<organism evidence="3 4">
    <name type="scientific">Nocardioides renjunii</name>
    <dbReference type="NCBI Taxonomy" id="3095075"/>
    <lineage>
        <taxon>Bacteria</taxon>
        <taxon>Bacillati</taxon>
        <taxon>Actinomycetota</taxon>
        <taxon>Actinomycetes</taxon>
        <taxon>Propionibacteriales</taxon>
        <taxon>Nocardioidaceae</taxon>
        <taxon>Nocardioides</taxon>
    </lineage>
</organism>
<keyword evidence="2" id="KW-0812">Transmembrane</keyword>
<sequence>MRENKRSGVVVVQRGRAPGARPARGDPAHTPHHASLPFVAPAAAGGLVLHGVKGRPWLGMLAFAVLVVVLPVLLAPALGTGAFSDLAEWVNDPQW</sequence>
<dbReference type="Proteomes" id="UP001291999">
    <property type="component" value="Unassembled WGS sequence"/>
</dbReference>
<feature type="transmembrane region" description="Helical" evidence="2">
    <location>
        <begin position="57"/>
        <end position="79"/>
    </location>
</feature>
<protein>
    <submittedName>
        <fullName evidence="3">Uncharacterized protein</fullName>
    </submittedName>
</protein>
<keyword evidence="2" id="KW-1133">Transmembrane helix</keyword>
<comment type="caution">
    <text evidence="3">The sequence shown here is derived from an EMBL/GenBank/DDBJ whole genome shotgun (WGS) entry which is preliminary data.</text>
</comment>
<evidence type="ECO:0000313" key="3">
    <source>
        <dbReference type="EMBL" id="MDZ5663722.1"/>
    </source>
</evidence>
<feature type="region of interest" description="Disordered" evidence="1">
    <location>
        <begin position="1"/>
        <end position="34"/>
    </location>
</feature>
<name>A0ABU5KFH7_9ACTN</name>